<evidence type="ECO:0000256" key="10">
    <source>
        <dbReference type="ARBA" id="ARBA00023065"/>
    </source>
</evidence>
<evidence type="ECO:0000256" key="6">
    <source>
        <dbReference type="ARBA" id="ARBA00022538"/>
    </source>
</evidence>
<feature type="transmembrane region" description="Helical" evidence="12">
    <location>
        <begin position="7"/>
        <end position="30"/>
    </location>
</feature>
<evidence type="ECO:0000313" key="13">
    <source>
        <dbReference type="EMBL" id="KKN15198.1"/>
    </source>
</evidence>
<gene>
    <name evidence="13" type="ORF">LCGC14_0988520</name>
</gene>
<keyword evidence="6" id="KW-0633">Potassium transport</keyword>
<dbReference type="Pfam" id="PF02386">
    <property type="entry name" value="TrkH"/>
    <property type="match status" value="1"/>
</dbReference>
<evidence type="ECO:0000256" key="11">
    <source>
        <dbReference type="ARBA" id="ARBA00023136"/>
    </source>
</evidence>
<dbReference type="GO" id="GO:0005886">
    <property type="term" value="C:plasma membrane"/>
    <property type="evidence" value="ECO:0007669"/>
    <property type="project" value="UniProtKB-SubCell"/>
</dbReference>
<feature type="transmembrane region" description="Helical" evidence="12">
    <location>
        <begin position="452"/>
        <end position="476"/>
    </location>
</feature>
<keyword evidence="5" id="KW-0997">Cell inner membrane</keyword>
<accession>A0A0F9RD43</accession>
<dbReference type="PANTHER" id="PTHR32024:SF2">
    <property type="entry name" value="TRK SYSTEM POTASSIUM UPTAKE PROTEIN TRKG-RELATED"/>
    <property type="match status" value="1"/>
</dbReference>
<evidence type="ECO:0008006" key="14">
    <source>
        <dbReference type="Google" id="ProtNLM"/>
    </source>
</evidence>
<reference evidence="13" key="1">
    <citation type="journal article" date="2015" name="Nature">
        <title>Complex archaea that bridge the gap between prokaryotes and eukaryotes.</title>
        <authorList>
            <person name="Spang A."/>
            <person name="Saw J.H."/>
            <person name="Jorgensen S.L."/>
            <person name="Zaremba-Niedzwiedzka K."/>
            <person name="Martijn J."/>
            <person name="Lind A.E."/>
            <person name="van Eijk R."/>
            <person name="Schleper C."/>
            <person name="Guy L."/>
            <person name="Ettema T.J."/>
        </authorList>
    </citation>
    <scope>NUCLEOTIDE SEQUENCE</scope>
</reference>
<dbReference type="GO" id="GO:0015379">
    <property type="term" value="F:potassium:chloride symporter activity"/>
    <property type="evidence" value="ECO:0007669"/>
    <property type="project" value="InterPro"/>
</dbReference>
<keyword evidence="7 12" id="KW-0812">Transmembrane</keyword>
<feature type="transmembrane region" description="Helical" evidence="12">
    <location>
        <begin position="240"/>
        <end position="259"/>
    </location>
</feature>
<evidence type="ECO:0000256" key="12">
    <source>
        <dbReference type="SAM" id="Phobius"/>
    </source>
</evidence>
<sequence>MNLKLVFYFVGKLTKFLGALMGIPCVLSLVYREPDFLPLVISVAIALLGGYLIERFCSRAKDDEIRHREAFAIVSFGWVVLAFFGAIPFLLAGTFPSFIDAYFETMSGFTTTGATVLTNIESQPHGILFWRNFTQWLGGMGIIVLGIAILPKLAVGGKQLLAAESPGPSTEKLRPRIAETAKIMWGIYLLFSLSEVILLKLAGLPLFDSFIHMFSTMSTGGFSSHTLNIGFFDRARVETIITFFMFLAGGNFALYYFLIKGKPKALFKDSEFRFYSFVLIAAIILVTFNLWGGTYESIWSSFRHAAFQVVSINTTTGFTTQDFNLWPSLSRGILLLLMVIGGCAGSTAGAMKNIRILILLKKGYQELLRLARPRAVIPVRLGGRPVEERVIAGITGFFILYILLFLISSLILMKLGLDMVSSISATAATIGNVGPGLGLVGASQNYAFLPPVAKAILCLNMLLGRLEIYTVLVLLLPSTWRK</sequence>
<comment type="caution">
    <text evidence="13">The sequence shown here is derived from an EMBL/GenBank/DDBJ whole genome shotgun (WGS) entry which is preliminary data.</text>
</comment>
<protein>
    <recommendedName>
        <fullName evidence="14">TrkH family potassium uptake protein</fullName>
    </recommendedName>
</protein>
<feature type="transmembrane region" description="Helical" evidence="12">
    <location>
        <begin position="36"/>
        <end position="53"/>
    </location>
</feature>
<comment type="similarity">
    <text evidence="2">Belongs to the TrkH potassium transport family.</text>
</comment>
<feature type="transmembrane region" description="Helical" evidence="12">
    <location>
        <begin position="183"/>
        <end position="207"/>
    </location>
</feature>
<name>A0A0F9RD43_9ZZZZ</name>
<keyword evidence="8" id="KW-0630">Potassium</keyword>
<evidence type="ECO:0000256" key="5">
    <source>
        <dbReference type="ARBA" id="ARBA00022519"/>
    </source>
</evidence>
<proteinExistence type="inferred from homology"/>
<evidence type="ECO:0000256" key="1">
    <source>
        <dbReference type="ARBA" id="ARBA00004429"/>
    </source>
</evidence>
<feature type="transmembrane region" description="Helical" evidence="12">
    <location>
        <begin position="73"/>
        <end position="99"/>
    </location>
</feature>
<evidence type="ECO:0000256" key="4">
    <source>
        <dbReference type="ARBA" id="ARBA00022475"/>
    </source>
</evidence>
<evidence type="ECO:0000256" key="3">
    <source>
        <dbReference type="ARBA" id="ARBA00022448"/>
    </source>
</evidence>
<comment type="subcellular location">
    <subcellularLocation>
        <location evidence="1">Cell inner membrane</location>
        <topology evidence="1">Multi-pass membrane protein</topology>
    </subcellularLocation>
</comment>
<evidence type="ECO:0000256" key="7">
    <source>
        <dbReference type="ARBA" id="ARBA00022692"/>
    </source>
</evidence>
<feature type="transmembrane region" description="Helical" evidence="12">
    <location>
        <begin position="271"/>
        <end position="291"/>
    </location>
</feature>
<organism evidence="13">
    <name type="scientific">marine sediment metagenome</name>
    <dbReference type="NCBI Taxonomy" id="412755"/>
    <lineage>
        <taxon>unclassified sequences</taxon>
        <taxon>metagenomes</taxon>
        <taxon>ecological metagenomes</taxon>
    </lineage>
</organism>
<dbReference type="PIRSF" id="PIRSF006247">
    <property type="entry name" value="TrkH"/>
    <property type="match status" value="1"/>
</dbReference>
<feature type="transmembrane region" description="Helical" evidence="12">
    <location>
        <begin position="390"/>
        <end position="412"/>
    </location>
</feature>
<evidence type="ECO:0000256" key="9">
    <source>
        <dbReference type="ARBA" id="ARBA00022989"/>
    </source>
</evidence>
<dbReference type="AlphaFoldDB" id="A0A0F9RD43"/>
<evidence type="ECO:0000256" key="2">
    <source>
        <dbReference type="ARBA" id="ARBA00009137"/>
    </source>
</evidence>
<keyword evidence="10" id="KW-0406">Ion transport</keyword>
<dbReference type="PANTHER" id="PTHR32024">
    <property type="entry name" value="TRK SYSTEM POTASSIUM UPTAKE PROTEIN TRKG-RELATED"/>
    <property type="match status" value="1"/>
</dbReference>
<dbReference type="EMBL" id="LAZR01003736">
    <property type="protein sequence ID" value="KKN15198.1"/>
    <property type="molecule type" value="Genomic_DNA"/>
</dbReference>
<keyword evidence="4" id="KW-1003">Cell membrane</keyword>
<feature type="transmembrane region" description="Helical" evidence="12">
    <location>
        <begin position="332"/>
        <end position="351"/>
    </location>
</feature>
<keyword evidence="3" id="KW-0813">Transport</keyword>
<dbReference type="InterPro" id="IPR004772">
    <property type="entry name" value="TrkH"/>
</dbReference>
<dbReference type="InterPro" id="IPR003445">
    <property type="entry name" value="Cat_transpt"/>
</dbReference>
<keyword evidence="11 12" id="KW-0472">Membrane</keyword>
<evidence type="ECO:0000256" key="8">
    <source>
        <dbReference type="ARBA" id="ARBA00022958"/>
    </source>
</evidence>
<feature type="transmembrane region" description="Helical" evidence="12">
    <location>
        <begin position="133"/>
        <end position="150"/>
    </location>
</feature>
<dbReference type="NCBIfam" id="TIGR00933">
    <property type="entry name" value="2a38"/>
    <property type="match status" value="1"/>
</dbReference>
<keyword evidence="9 12" id="KW-1133">Transmembrane helix</keyword>